<reference evidence="1 2" key="1">
    <citation type="submission" date="2021-02" db="EMBL/GenBank/DDBJ databases">
        <title>Genome assembly of Pseudopithomyces chartarum.</title>
        <authorList>
            <person name="Jauregui R."/>
            <person name="Singh J."/>
            <person name="Voisey C."/>
        </authorList>
    </citation>
    <scope>NUCLEOTIDE SEQUENCE [LARGE SCALE GENOMIC DNA]</scope>
    <source>
        <strain evidence="1 2">AGR01</strain>
    </source>
</reference>
<evidence type="ECO:0000313" key="1">
    <source>
        <dbReference type="EMBL" id="KAK3201450.1"/>
    </source>
</evidence>
<accession>A0AAN6LRI2</accession>
<protein>
    <submittedName>
        <fullName evidence="1">Uncharacterized protein</fullName>
    </submittedName>
</protein>
<dbReference type="Proteomes" id="UP001280581">
    <property type="component" value="Unassembled WGS sequence"/>
</dbReference>
<dbReference type="EMBL" id="WVTA01000016">
    <property type="protein sequence ID" value="KAK3201450.1"/>
    <property type="molecule type" value="Genomic_DNA"/>
</dbReference>
<comment type="caution">
    <text evidence="1">The sequence shown here is derived from an EMBL/GenBank/DDBJ whole genome shotgun (WGS) entry which is preliminary data.</text>
</comment>
<dbReference type="AlphaFoldDB" id="A0AAN6LRI2"/>
<gene>
    <name evidence="1" type="ORF">GRF29_185g979714</name>
</gene>
<organism evidence="1 2">
    <name type="scientific">Pseudopithomyces chartarum</name>
    <dbReference type="NCBI Taxonomy" id="1892770"/>
    <lineage>
        <taxon>Eukaryota</taxon>
        <taxon>Fungi</taxon>
        <taxon>Dikarya</taxon>
        <taxon>Ascomycota</taxon>
        <taxon>Pezizomycotina</taxon>
        <taxon>Dothideomycetes</taxon>
        <taxon>Pleosporomycetidae</taxon>
        <taxon>Pleosporales</taxon>
        <taxon>Massarineae</taxon>
        <taxon>Didymosphaeriaceae</taxon>
        <taxon>Pseudopithomyces</taxon>
    </lineage>
</organism>
<sequence length="316" mass="33675">MAAAIVDAIGLFGTGLTLIGFLQSNWPTDNPEGATVNIKAGLPALDAEGDDLGGSISHVYAFDERNGYAGQSDGCDIDSGGICTKTVDQSVAGRRAGYIAVANNNDATCIAWITVSQFDGTRGGAWTGDIGYQCGQDWYNSLEPAGRLTDEQGGGEYIPKCTWLDGDHTNDIKNAALKFDVSAYGEKVEDTVGNDACAPTIYGADNGPIADQPGKRSVKERPQWMTEQLIMSNWTSQPAAELCNSATSWGPDFIGSDGQFCDMSSKTLSPICSSQDVDGCVQVDEEGGNLVRRMNVARRSADVIHKSYRKISKWGQ</sequence>
<name>A0AAN6LRI2_9PLEO</name>
<keyword evidence="2" id="KW-1185">Reference proteome</keyword>
<evidence type="ECO:0000313" key="2">
    <source>
        <dbReference type="Proteomes" id="UP001280581"/>
    </source>
</evidence>
<proteinExistence type="predicted"/>